<evidence type="ECO:0000313" key="5">
    <source>
        <dbReference type="Proteomes" id="UP001286456"/>
    </source>
</evidence>
<reference evidence="4" key="1">
    <citation type="journal article" date="2023" name="Mol. Phylogenet. Evol.">
        <title>Genome-scale phylogeny and comparative genomics of the fungal order Sordariales.</title>
        <authorList>
            <person name="Hensen N."/>
            <person name="Bonometti L."/>
            <person name="Westerberg I."/>
            <person name="Brannstrom I.O."/>
            <person name="Guillou S."/>
            <person name="Cros-Aarteil S."/>
            <person name="Calhoun S."/>
            <person name="Haridas S."/>
            <person name="Kuo A."/>
            <person name="Mondo S."/>
            <person name="Pangilinan J."/>
            <person name="Riley R."/>
            <person name="LaButti K."/>
            <person name="Andreopoulos B."/>
            <person name="Lipzen A."/>
            <person name="Chen C."/>
            <person name="Yan M."/>
            <person name="Daum C."/>
            <person name="Ng V."/>
            <person name="Clum A."/>
            <person name="Steindorff A."/>
            <person name="Ohm R.A."/>
            <person name="Martin F."/>
            <person name="Silar P."/>
            <person name="Natvig D.O."/>
            <person name="Lalanne C."/>
            <person name="Gautier V."/>
            <person name="Ament-Velasquez S.L."/>
            <person name="Kruys A."/>
            <person name="Hutchinson M.I."/>
            <person name="Powell A.J."/>
            <person name="Barry K."/>
            <person name="Miller A.N."/>
            <person name="Grigoriev I.V."/>
            <person name="Debuchy R."/>
            <person name="Gladieux P."/>
            <person name="Hiltunen Thoren M."/>
            <person name="Johannesson H."/>
        </authorList>
    </citation>
    <scope>NUCLEOTIDE SEQUENCE</scope>
    <source>
        <strain evidence="4">SMH4131-1</strain>
    </source>
</reference>
<accession>A0AAE0IZJ0</accession>
<name>A0AAE0IZJ0_9PEZI</name>
<feature type="region of interest" description="Disordered" evidence="2">
    <location>
        <begin position="663"/>
        <end position="716"/>
    </location>
</feature>
<feature type="compositionally biased region" description="Low complexity" evidence="2">
    <location>
        <begin position="137"/>
        <end position="155"/>
    </location>
</feature>
<keyword evidence="1" id="KW-0862">Zinc</keyword>
<protein>
    <recommendedName>
        <fullName evidence="3">C2H2-type domain-containing protein</fullName>
    </recommendedName>
</protein>
<feature type="compositionally biased region" description="Basic and acidic residues" evidence="2">
    <location>
        <begin position="392"/>
        <end position="405"/>
    </location>
</feature>
<dbReference type="EMBL" id="JAUEPO010000002">
    <property type="protein sequence ID" value="KAK3334094.1"/>
    <property type="molecule type" value="Genomic_DNA"/>
</dbReference>
<gene>
    <name evidence="4" type="ORF">B0T19DRAFT_146094</name>
</gene>
<feature type="compositionally biased region" description="Low complexity" evidence="2">
    <location>
        <begin position="360"/>
        <end position="374"/>
    </location>
</feature>
<feature type="compositionally biased region" description="Low complexity" evidence="2">
    <location>
        <begin position="258"/>
        <end position="270"/>
    </location>
</feature>
<feature type="domain" description="C2H2-type" evidence="3">
    <location>
        <begin position="466"/>
        <end position="496"/>
    </location>
</feature>
<feature type="region of interest" description="Disordered" evidence="2">
    <location>
        <begin position="322"/>
        <end position="418"/>
    </location>
</feature>
<feature type="compositionally biased region" description="Acidic residues" evidence="2">
    <location>
        <begin position="337"/>
        <end position="350"/>
    </location>
</feature>
<dbReference type="PROSITE" id="PS50157">
    <property type="entry name" value="ZINC_FINGER_C2H2_2"/>
    <property type="match status" value="1"/>
</dbReference>
<evidence type="ECO:0000313" key="4">
    <source>
        <dbReference type="EMBL" id="KAK3334094.1"/>
    </source>
</evidence>
<reference evidence="4" key="2">
    <citation type="submission" date="2023-06" db="EMBL/GenBank/DDBJ databases">
        <authorList>
            <consortium name="Lawrence Berkeley National Laboratory"/>
            <person name="Haridas S."/>
            <person name="Hensen N."/>
            <person name="Bonometti L."/>
            <person name="Westerberg I."/>
            <person name="Brannstrom I.O."/>
            <person name="Guillou S."/>
            <person name="Cros-Aarteil S."/>
            <person name="Calhoun S."/>
            <person name="Kuo A."/>
            <person name="Mondo S."/>
            <person name="Pangilinan J."/>
            <person name="Riley R."/>
            <person name="Labutti K."/>
            <person name="Andreopoulos B."/>
            <person name="Lipzen A."/>
            <person name="Chen C."/>
            <person name="Yanf M."/>
            <person name="Daum C."/>
            <person name="Ng V."/>
            <person name="Clum A."/>
            <person name="Steindorff A."/>
            <person name="Ohm R."/>
            <person name="Martin F."/>
            <person name="Silar P."/>
            <person name="Natvig D."/>
            <person name="Lalanne C."/>
            <person name="Gautier V."/>
            <person name="Ament-Velasquez S.L."/>
            <person name="Kruys A."/>
            <person name="Hutchinson M.I."/>
            <person name="Powell A.J."/>
            <person name="Barry K."/>
            <person name="Miller A.N."/>
            <person name="Grigoriev I.V."/>
            <person name="Debuchy R."/>
            <person name="Gladieux P."/>
            <person name="Thoren M.H."/>
            <person name="Johannesson H."/>
        </authorList>
    </citation>
    <scope>NUCLEOTIDE SEQUENCE</scope>
    <source>
        <strain evidence="4">SMH4131-1</strain>
    </source>
</reference>
<keyword evidence="1" id="KW-0863">Zinc-finger</keyword>
<feature type="compositionally biased region" description="Basic residues" evidence="2">
    <location>
        <begin position="406"/>
        <end position="415"/>
    </location>
</feature>
<keyword evidence="1" id="KW-0479">Metal-binding</keyword>
<dbReference type="Proteomes" id="UP001286456">
    <property type="component" value="Unassembled WGS sequence"/>
</dbReference>
<organism evidence="4 5">
    <name type="scientific">Cercophora scortea</name>
    <dbReference type="NCBI Taxonomy" id="314031"/>
    <lineage>
        <taxon>Eukaryota</taxon>
        <taxon>Fungi</taxon>
        <taxon>Dikarya</taxon>
        <taxon>Ascomycota</taxon>
        <taxon>Pezizomycotina</taxon>
        <taxon>Sordariomycetes</taxon>
        <taxon>Sordariomycetidae</taxon>
        <taxon>Sordariales</taxon>
        <taxon>Lasiosphaeriaceae</taxon>
        <taxon>Cercophora</taxon>
    </lineage>
</organism>
<evidence type="ECO:0000256" key="1">
    <source>
        <dbReference type="PROSITE-ProRule" id="PRU00042"/>
    </source>
</evidence>
<dbReference type="GO" id="GO:0008270">
    <property type="term" value="F:zinc ion binding"/>
    <property type="evidence" value="ECO:0007669"/>
    <property type="project" value="UniProtKB-KW"/>
</dbReference>
<sequence>MADTTLNSDLQSAAELNMEHTEHSAEISEVSRSLSSAPCRETPSRSPPMDTGSPPNHSALSGDTLGGTNPEAFGDFAHFFEIYQNSGAEIVMEELQQSACPLIDLDLSPESHSLASDTLQRALVRGLNNIRKRWLTGDDGPTPTGTPLLGPQGPQVRVHDGDWQEVPGPDSAETFGFDDVSGFTLMDLDTEEDQPRKEEKKEEIKEQGEHRGGDEDIQGLADSCTYQPALLEDLTEPQDDTHQDSAVPPAATNQAIGSSVPSPRPGSSQSDNNLARAHHEPISDEQQAARVETGHYGNRRSLFMQVGLAKIRVELLSISRMGKDDVSETSAPSRDDDGSEDDDGNVDDEELRDKGTEGDSSTNSSGASGNPAASQTPESRPVSRTPPTTNKRNGDQNEGRKDQEKRRRLGSRRPNKAFNQGRFACPYQVFEPSMDCLQLSTRNKAGGCDGIARLRQHLSRKHMLSYRCLTCWRSFDTKPALQDHIHQAECQPGPRPEKERFMSNEQEEGIETMSALGSAEDTWWSLFQLLITDPQARSLDVLKSDYFPAPYYRCTDYLARNWSFSIPSLVFPDVSFQPQPTPSLVGVDHTNLSSMGFSVPPTLATESTMSTTASYPSHTLDIPIYETGHIDFQGLLDNTNHETEAVDTGTNAVANLSRLAFSSHSSTPADTMPEPPSSAPTNTLLSFSTPGSLSRHLSSTPGSRSPNIQSQKQQNMERMRIRSQRAVAEAEGFREANTRNRADVRRADAILEDVLRSEDLPSGMYEKLSQISDILSLLEERMK</sequence>
<feature type="compositionally biased region" description="Polar residues" evidence="2">
    <location>
        <begin position="1"/>
        <end position="11"/>
    </location>
</feature>
<dbReference type="InterPro" id="IPR013087">
    <property type="entry name" value="Znf_C2H2_type"/>
</dbReference>
<dbReference type="AlphaFoldDB" id="A0AAE0IZJ0"/>
<feature type="region of interest" description="Disordered" evidence="2">
    <location>
        <begin position="237"/>
        <end position="287"/>
    </location>
</feature>
<comment type="caution">
    <text evidence="4">The sequence shown here is derived from an EMBL/GenBank/DDBJ whole genome shotgun (WGS) entry which is preliminary data.</text>
</comment>
<proteinExistence type="predicted"/>
<feature type="region of interest" description="Disordered" evidence="2">
    <location>
        <begin position="134"/>
        <end position="219"/>
    </location>
</feature>
<feature type="compositionally biased region" description="Basic and acidic residues" evidence="2">
    <location>
        <begin position="193"/>
        <end position="214"/>
    </location>
</feature>
<feature type="compositionally biased region" description="Basic and acidic residues" evidence="2">
    <location>
        <begin position="17"/>
        <end position="26"/>
    </location>
</feature>
<feature type="compositionally biased region" description="Polar residues" evidence="2">
    <location>
        <begin position="679"/>
        <end position="714"/>
    </location>
</feature>
<evidence type="ECO:0000259" key="3">
    <source>
        <dbReference type="PROSITE" id="PS50157"/>
    </source>
</evidence>
<keyword evidence="5" id="KW-1185">Reference proteome</keyword>
<feature type="region of interest" description="Disordered" evidence="2">
    <location>
        <begin position="1"/>
        <end position="68"/>
    </location>
</feature>
<evidence type="ECO:0000256" key="2">
    <source>
        <dbReference type="SAM" id="MobiDB-lite"/>
    </source>
</evidence>